<reference evidence="2" key="1">
    <citation type="submission" date="2016-07" db="EMBL/GenBank/DDBJ databases">
        <authorList>
            <person name="Florea S."/>
            <person name="Webb J.S."/>
            <person name="Jaromczyk J."/>
            <person name="Schardl C.L."/>
        </authorList>
    </citation>
    <scope>NUCLEOTIDE SEQUENCE [LARGE SCALE GENOMIC DNA]</scope>
    <source>
        <strain evidence="2">CDC-D5610</strain>
    </source>
</reference>
<dbReference type="KEGG" id="lcd:clem_07235"/>
<protein>
    <submittedName>
        <fullName evidence="1">Uncharacterized protein</fullName>
    </submittedName>
</protein>
<sequence length="82" mass="9208">MGSCFKTVKIETILYGDLFIINIALDYFQYIMPKLSSDALQKITEPAHISAVGYAYVESKEKGKNEFTRTSITIGKKKSPII</sequence>
<keyword evidence="2" id="KW-1185">Reference proteome</keyword>
<evidence type="ECO:0000313" key="2">
    <source>
        <dbReference type="Proteomes" id="UP000201728"/>
    </source>
</evidence>
<dbReference type="EMBL" id="CP016397">
    <property type="protein sequence ID" value="ASQ46000.1"/>
    <property type="molecule type" value="Genomic_DNA"/>
</dbReference>
<gene>
    <name evidence="1" type="ORF">clem_07235</name>
</gene>
<name>A0A222P2B6_9GAMM</name>
<dbReference type="AlphaFoldDB" id="A0A222P2B6"/>
<evidence type="ECO:0000313" key="1">
    <source>
        <dbReference type="EMBL" id="ASQ46000.1"/>
    </source>
</evidence>
<accession>A0A222P2B6</accession>
<organism evidence="1 2">
    <name type="scientific">Legionella clemsonensis</name>
    <dbReference type="NCBI Taxonomy" id="1867846"/>
    <lineage>
        <taxon>Bacteria</taxon>
        <taxon>Pseudomonadati</taxon>
        <taxon>Pseudomonadota</taxon>
        <taxon>Gammaproteobacteria</taxon>
        <taxon>Legionellales</taxon>
        <taxon>Legionellaceae</taxon>
        <taxon>Legionella</taxon>
    </lineage>
</organism>
<proteinExistence type="predicted"/>
<dbReference type="Proteomes" id="UP000201728">
    <property type="component" value="Chromosome"/>
</dbReference>